<evidence type="ECO:0000313" key="3">
    <source>
        <dbReference type="Proteomes" id="UP000287823"/>
    </source>
</evidence>
<evidence type="ECO:0000256" key="1">
    <source>
        <dbReference type="SAM" id="Phobius"/>
    </source>
</evidence>
<accession>A0A432WCQ1</accession>
<dbReference type="EMBL" id="PIPO01000007">
    <property type="protein sequence ID" value="RUO29562.1"/>
    <property type="molecule type" value="Genomic_DNA"/>
</dbReference>
<name>A0A432WCQ1_9GAMM</name>
<comment type="caution">
    <text evidence="2">The sequence shown here is derived from an EMBL/GenBank/DDBJ whole genome shotgun (WGS) entry which is preliminary data.</text>
</comment>
<keyword evidence="3" id="KW-1185">Reference proteome</keyword>
<evidence type="ECO:0000313" key="2">
    <source>
        <dbReference type="EMBL" id="RUO29562.1"/>
    </source>
</evidence>
<gene>
    <name evidence="2" type="ORF">CWE14_13960</name>
</gene>
<reference evidence="2 3" key="1">
    <citation type="journal article" date="2011" name="Front. Microbiol.">
        <title>Genomic signatures of strain selection and enhancement in Bacillus atrophaeus var. globigii, a historical biowarfare simulant.</title>
        <authorList>
            <person name="Gibbons H.S."/>
            <person name="Broomall S.M."/>
            <person name="McNew L.A."/>
            <person name="Daligault H."/>
            <person name="Chapman C."/>
            <person name="Bruce D."/>
            <person name="Karavis M."/>
            <person name="Krepps M."/>
            <person name="McGregor P.A."/>
            <person name="Hong C."/>
            <person name="Park K.H."/>
            <person name="Akmal A."/>
            <person name="Feldman A."/>
            <person name="Lin J.S."/>
            <person name="Chang W.E."/>
            <person name="Higgs B.W."/>
            <person name="Demirev P."/>
            <person name="Lindquist J."/>
            <person name="Liem A."/>
            <person name="Fochler E."/>
            <person name="Read T.D."/>
            <person name="Tapia R."/>
            <person name="Johnson S."/>
            <person name="Bishop-Lilly K.A."/>
            <person name="Detter C."/>
            <person name="Han C."/>
            <person name="Sozhamannan S."/>
            <person name="Rosenzweig C.N."/>
            <person name="Skowronski E.W."/>
        </authorList>
    </citation>
    <scope>NUCLEOTIDE SEQUENCE [LARGE SCALE GENOMIC DNA]</scope>
    <source>
        <strain evidence="2 3">Y4G10-17</strain>
    </source>
</reference>
<feature type="transmembrane region" description="Helical" evidence="1">
    <location>
        <begin position="25"/>
        <end position="42"/>
    </location>
</feature>
<keyword evidence="1" id="KW-1133">Transmembrane helix</keyword>
<proteinExistence type="predicted"/>
<organism evidence="2 3">
    <name type="scientific">Aliidiomarina soli</name>
    <dbReference type="NCBI Taxonomy" id="1928574"/>
    <lineage>
        <taxon>Bacteria</taxon>
        <taxon>Pseudomonadati</taxon>
        <taxon>Pseudomonadota</taxon>
        <taxon>Gammaproteobacteria</taxon>
        <taxon>Alteromonadales</taxon>
        <taxon>Idiomarinaceae</taxon>
        <taxon>Aliidiomarina</taxon>
    </lineage>
</organism>
<protein>
    <submittedName>
        <fullName evidence="2">Uncharacterized protein</fullName>
    </submittedName>
</protein>
<keyword evidence="1" id="KW-0472">Membrane</keyword>
<sequence>MKIFGLSSLDTSSASTFNGAIGIKLGYYAAPLILVVVGWFFLDSSKNKALEAESIEARK</sequence>
<keyword evidence="1" id="KW-0812">Transmembrane</keyword>
<dbReference type="Proteomes" id="UP000287823">
    <property type="component" value="Unassembled WGS sequence"/>
</dbReference>
<dbReference type="AlphaFoldDB" id="A0A432WCQ1"/>